<keyword evidence="5" id="KW-0408">Iron</keyword>
<evidence type="ECO:0000256" key="5">
    <source>
        <dbReference type="ARBA" id="ARBA00023004"/>
    </source>
</evidence>
<feature type="chain" id="PRO_5045584421" evidence="6">
    <location>
        <begin position="26"/>
        <end position="500"/>
    </location>
</feature>
<evidence type="ECO:0000256" key="4">
    <source>
        <dbReference type="ARBA" id="ARBA00023002"/>
    </source>
</evidence>
<evidence type="ECO:0000256" key="2">
    <source>
        <dbReference type="ARBA" id="ARBA00006787"/>
    </source>
</evidence>
<sequence>MNRRHFFQLAGMSAASGLLSSASFAQSVQSGAAKSTPTFQANPRMTPLRGYRGQDVACELVYVEGKLPSSLRGSFYRNGPGLFERGGQRYQHWFDGDGMVQAWRFTDQGVSHQARFVRTDKFVAEQEAGEFLVPAFGTAIKPKRPVRTSDSFNTANTSVIKMNERLYALWEGGSPHALDPHSLATEGIVSWTPELSGMPFSAHPKVEPDGTMWNFGTMMGKLVLCQFSPLGKLVQHRVMDAPSSAMVHDFVTSQRYLIFLFSPIHLDLKSVQAGTSMVQAMQWKPQDGTQLLVIDKSDFSKSYRMELPAMMLFHFGNAWDEGQHIRLDFVKSKDLGNFQVSMPQMMRGIDVTNDPSTPAFLEIDLAKKRVLMTERSEILEFPRVDPRVVGRRNRYVFYPFATQQSAYNALNGVMRLDRETGKVDRFDFGDRMRLEEHVVVPKAGSSKEGDAWMVGVGFDVQEQTSFASIFDAQNLAAGPVALARLPYWTPHCFHGNFYAA</sequence>
<dbReference type="RefSeq" id="WP_309481734.1">
    <property type="nucleotide sequence ID" value="NZ_CP133720.1"/>
</dbReference>
<dbReference type="EMBL" id="CP133720">
    <property type="protein sequence ID" value="WMW80241.1"/>
    <property type="molecule type" value="Genomic_DNA"/>
</dbReference>
<dbReference type="Pfam" id="PF03055">
    <property type="entry name" value="RPE65"/>
    <property type="match status" value="1"/>
</dbReference>
<dbReference type="PANTHER" id="PTHR10543">
    <property type="entry name" value="BETA-CAROTENE DIOXYGENASE"/>
    <property type="match status" value="1"/>
</dbReference>
<keyword evidence="4" id="KW-0560">Oxidoreductase</keyword>
<keyword evidence="6" id="KW-0732">Signal</keyword>
<dbReference type="InterPro" id="IPR004294">
    <property type="entry name" value="Carotenoid_Oase"/>
</dbReference>
<name>A0ABY9RG81_9BURK</name>
<feature type="signal peptide" evidence="6">
    <location>
        <begin position="1"/>
        <end position="25"/>
    </location>
</feature>
<evidence type="ECO:0000313" key="8">
    <source>
        <dbReference type="Proteomes" id="UP001181355"/>
    </source>
</evidence>
<evidence type="ECO:0000313" key="7">
    <source>
        <dbReference type="EMBL" id="WMW80241.1"/>
    </source>
</evidence>
<evidence type="ECO:0000256" key="6">
    <source>
        <dbReference type="SAM" id="SignalP"/>
    </source>
</evidence>
<comment type="cofactor">
    <cofactor evidence="1">
        <name>Fe(2+)</name>
        <dbReference type="ChEBI" id="CHEBI:29033"/>
    </cofactor>
</comment>
<accession>A0ABY9RG81</accession>
<dbReference type="PANTHER" id="PTHR10543:SF89">
    <property type="entry name" value="CAROTENOID 9,10(9',10')-CLEAVAGE DIOXYGENASE 1"/>
    <property type="match status" value="1"/>
</dbReference>
<comment type="similarity">
    <text evidence="2">Belongs to the carotenoid oxygenase family.</text>
</comment>
<proteinExistence type="inferred from homology"/>
<gene>
    <name evidence="7" type="ORF">RF679_16550</name>
</gene>
<organism evidence="7 8">
    <name type="scientific">Undibacterium cyanobacteriorum</name>
    <dbReference type="NCBI Taxonomy" id="3073561"/>
    <lineage>
        <taxon>Bacteria</taxon>
        <taxon>Pseudomonadati</taxon>
        <taxon>Pseudomonadota</taxon>
        <taxon>Betaproteobacteria</taxon>
        <taxon>Burkholderiales</taxon>
        <taxon>Oxalobacteraceae</taxon>
        <taxon>Undibacterium</taxon>
    </lineage>
</organism>
<protein>
    <submittedName>
        <fullName evidence="7">Carotenoid oxygenase family protein</fullName>
    </submittedName>
</protein>
<evidence type="ECO:0000256" key="3">
    <source>
        <dbReference type="ARBA" id="ARBA00022723"/>
    </source>
</evidence>
<keyword evidence="3" id="KW-0479">Metal-binding</keyword>
<evidence type="ECO:0000256" key="1">
    <source>
        <dbReference type="ARBA" id="ARBA00001954"/>
    </source>
</evidence>
<keyword evidence="8" id="KW-1185">Reference proteome</keyword>
<dbReference type="Proteomes" id="UP001181355">
    <property type="component" value="Chromosome"/>
</dbReference>
<reference evidence="7" key="1">
    <citation type="submission" date="2023-09" db="EMBL/GenBank/DDBJ databases">
        <title>Undibacterium sp. 20NA77.5 isolated from freshwater.</title>
        <authorList>
            <person name="Le V."/>
            <person name="Ko S.-R."/>
            <person name="Ahn C.-Y."/>
            <person name="Oh H.-M."/>
        </authorList>
    </citation>
    <scope>NUCLEOTIDE SEQUENCE</scope>
    <source>
        <strain evidence="7">20NA77.5</strain>
    </source>
</reference>